<sequence>MLRVRAFHLLNATELSVPPPEDGATRAPQKWAQDRGCHPGTSEQRSNQGHQGRSGRDLDQNLPKGRLDPNQGTPSRQAKGGNFQMEVVNLIMDLKQEVKDLKRMLSETLTLICSEVKKRA</sequence>
<gene>
    <name evidence="2" type="ORF">NDU88_001028</name>
</gene>
<dbReference type="Proteomes" id="UP001066276">
    <property type="component" value="Chromosome 2_2"/>
</dbReference>
<comment type="caution">
    <text evidence="2">The sequence shown here is derived from an EMBL/GenBank/DDBJ whole genome shotgun (WGS) entry which is preliminary data.</text>
</comment>
<accession>A0AAV7USW0</accession>
<feature type="compositionally biased region" description="Polar residues" evidence="1">
    <location>
        <begin position="41"/>
        <end position="51"/>
    </location>
</feature>
<evidence type="ECO:0000313" key="3">
    <source>
        <dbReference type="Proteomes" id="UP001066276"/>
    </source>
</evidence>
<dbReference type="EMBL" id="JANPWB010000004">
    <property type="protein sequence ID" value="KAJ1191712.1"/>
    <property type="molecule type" value="Genomic_DNA"/>
</dbReference>
<keyword evidence="3" id="KW-1185">Reference proteome</keyword>
<organism evidence="2 3">
    <name type="scientific">Pleurodeles waltl</name>
    <name type="common">Iberian ribbed newt</name>
    <dbReference type="NCBI Taxonomy" id="8319"/>
    <lineage>
        <taxon>Eukaryota</taxon>
        <taxon>Metazoa</taxon>
        <taxon>Chordata</taxon>
        <taxon>Craniata</taxon>
        <taxon>Vertebrata</taxon>
        <taxon>Euteleostomi</taxon>
        <taxon>Amphibia</taxon>
        <taxon>Batrachia</taxon>
        <taxon>Caudata</taxon>
        <taxon>Salamandroidea</taxon>
        <taxon>Salamandridae</taxon>
        <taxon>Pleurodelinae</taxon>
        <taxon>Pleurodeles</taxon>
    </lineage>
</organism>
<protein>
    <submittedName>
        <fullName evidence="2">Uncharacterized protein</fullName>
    </submittedName>
</protein>
<feature type="region of interest" description="Disordered" evidence="1">
    <location>
        <begin position="10"/>
        <end position="82"/>
    </location>
</feature>
<name>A0AAV7USW0_PLEWA</name>
<dbReference type="AlphaFoldDB" id="A0AAV7USW0"/>
<reference evidence="2" key="1">
    <citation type="journal article" date="2022" name="bioRxiv">
        <title>Sequencing and chromosome-scale assembly of the giantPleurodeles waltlgenome.</title>
        <authorList>
            <person name="Brown T."/>
            <person name="Elewa A."/>
            <person name="Iarovenko S."/>
            <person name="Subramanian E."/>
            <person name="Araus A.J."/>
            <person name="Petzold A."/>
            <person name="Susuki M."/>
            <person name="Suzuki K.-i.T."/>
            <person name="Hayashi T."/>
            <person name="Toyoda A."/>
            <person name="Oliveira C."/>
            <person name="Osipova E."/>
            <person name="Leigh N.D."/>
            <person name="Simon A."/>
            <person name="Yun M.H."/>
        </authorList>
    </citation>
    <scope>NUCLEOTIDE SEQUENCE</scope>
    <source>
        <strain evidence="2">20211129_DDA</strain>
        <tissue evidence="2">Liver</tissue>
    </source>
</reference>
<evidence type="ECO:0000313" key="2">
    <source>
        <dbReference type="EMBL" id="KAJ1191712.1"/>
    </source>
</evidence>
<evidence type="ECO:0000256" key="1">
    <source>
        <dbReference type="SAM" id="MobiDB-lite"/>
    </source>
</evidence>
<proteinExistence type="predicted"/>